<reference evidence="1" key="1">
    <citation type="submission" date="2021-01" db="EMBL/GenBank/DDBJ databases">
        <title>Modified the classification status of verrucomicrobia.</title>
        <authorList>
            <person name="Feng X."/>
        </authorList>
    </citation>
    <scope>NUCLEOTIDE SEQUENCE</scope>
    <source>
        <strain evidence="1">_KCTC 22039</strain>
    </source>
</reference>
<accession>A0A8J7MFC4</accession>
<keyword evidence="2" id="KW-1185">Reference proteome</keyword>
<sequence>MIMDVSFSPKEGSPAISTNQLVEKIQNNSVDAQLEPASGDQPAVLKLTDHASSFHFTETDGAVSLILLKFALTDPIEKIDKAVYILTQNGFVDDSEADFI</sequence>
<evidence type="ECO:0000313" key="2">
    <source>
        <dbReference type="Proteomes" id="UP000624703"/>
    </source>
</evidence>
<gene>
    <name evidence="1" type="ORF">JIN82_12545</name>
</gene>
<name>A0A8J7MFC4_9BACT</name>
<proteinExistence type="predicted"/>
<evidence type="ECO:0000313" key="1">
    <source>
        <dbReference type="EMBL" id="MBK1791982.1"/>
    </source>
</evidence>
<dbReference type="Proteomes" id="UP000624703">
    <property type="component" value="Unassembled WGS sequence"/>
</dbReference>
<organism evidence="1 2">
    <name type="scientific">Persicirhabdus sediminis</name>
    <dbReference type="NCBI Taxonomy" id="454144"/>
    <lineage>
        <taxon>Bacteria</taxon>
        <taxon>Pseudomonadati</taxon>
        <taxon>Verrucomicrobiota</taxon>
        <taxon>Verrucomicrobiia</taxon>
        <taxon>Verrucomicrobiales</taxon>
        <taxon>Verrucomicrobiaceae</taxon>
        <taxon>Persicirhabdus</taxon>
    </lineage>
</organism>
<dbReference type="RefSeq" id="WP_200311995.1">
    <property type="nucleotide sequence ID" value="NZ_JAENIM010000042.1"/>
</dbReference>
<comment type="caution">
    <text evidence="1">The sequence shown here is derived from an EMBL/GenBank/DDBJ whole genome shotgun (WGS) entry which is preliminary data.</text>
</comment>
<dbReference type="AlphaFoldDB" id="A0A8J7MFC4"/>
<protein>
    <submittedName>
        <fullName evidence="1">Uncharacterized protein</fullName>
    </submittedName>
</protein>
<dbReference type="EMBL" id="JAENIM010000042">
    <property type="protein sequence ID" value="MBK1791982.1"/>
    <property type="molecule type" value="Genomic_DNA"/>
</dbReference>